<sequence>MDAAVAEANRINGECTRCFGTKLHERRVAPCSVASLPLSLYFSLQRANEIDACVVCLNDQMALQQVVGINRLKVIEIGGDNADDRSIKCYTGDMSSEYDESMAVKWVLLNEMNNYPYEEIASKWWLVNVLSTKKHSILFEAIRLLVRRPCKELSPTVGQRLLRYPRILADYSLSYGDRYGYGDGDGDGDGYGYDDREYGYADRGCTPKDK</sequence>
<evidence type="ECO:0000313" key="3">
    <source>
        <dbReference type="Proteomes" id="UP000014760"/>
    </source>
</evidence>
<organism evidence="1">
    <name type="scientific">Capitella teleta</name>
    <name type="common">Polychaete worm</name>
    <dbReference type="NCBI Taxonomy" id="283909"/>
    <lineage>
        <taxon>Eukaryota</taxon>
        <taxon>Metazoa</taxon>
        <taxon>Spiralia</taxon>
        <taxon>Lophotrochozoa</taxon>
        <taxon>Annelida</taxon>
        <taxon>Polychaeta</taxon>
        <taxon>Sedentaria</taxon>
        <taxon>Scolecida</taxon>
        <taxon>Capitellidae</taxon>
        <taxon>Capitella</taxon>
    </lineage>
</organism>
<reference evidence="3" key="1">
    <citation type="submission" date="2012-12" db="EMBL/GenBank/DDBJ databases">
        <authorList>
            <person name="Hellsten U."/>
            <person name="Grimwood J."/>
            <person name="Chapman J.A."/>
            <person name="Shapiro H."/>
            <person name="Aerts A."/>
            <person name="Otillar R.P."/>
            <person name="Terry A.Y."/>
            <person name="Boore J.L."/>
            <person name="Simakov O."/>
            <person name="Marletaz F."/>
            <person name="Cho S.-J."/>
            <person name="Edsinger-Gonzales E."/>
            <person name="Havlak P."/>
            <person name="Kuo D.-H."/>
            <person name="Larsson T."/>
            <person name="Lv J."/>
            <person name="Arendt D."/>
            <person name="Savage R."/>
            <person name="Osoegawa K."/>
            <person name="de Jong P."/>
            <person name="Lindberg D.R."/>
            <person name="Seaver E.C."/>
            <person name="Weisblat D.A."/>
            <person name="Putnam N.H."/>
            <person name="Grigoriev I.V."/>
            <person name="Rokhsar D.S."/>
        </authorList>
    </citation>
    <scope>NUCLEOTIDE SEQUENCE</scope>
    <source>
        <strain evidence="3">I ESC-2004</strain>
    </source>
</reference>
<gene>
    <name evidence="1" type="ORF">CAPTEDRAFT_185421</name>
</gene>
<dbReference type="EMBL" id="KB299334">
    <property type="protein sequence ID" value="ELU08095.1"/>
    <property type="molecule type" value="Genomic_DNA"/>
</dbReference>
<accession>R7UPK5</accession>
<dbReference type="EnsemblMetazoa" id="CapteT185421">
    <property type="protein sequence ID" value="CapteP185421"/>
    <property type="gene ID" value="CapteG185421"/>
</dbReference>
<dbReference type="AlphaFoldDB" id="R7UPK5"/>
<protein>
    <submittedName>
        <fullName evidence="1 2">Uncharacterized protein</fullName>
    </submittedName>
</protein>
<reference evidence="2" key="3">
    <citation type="submission" date="2015-06" db="UniProtKB">
        <authorList>
            <consortium name="EnsemblMetazoa"/>
        </authorList>
    </citation>
    <scope>IDENTIFICATION</scope>
</reference>
<dbReference type="Proteomes" id="UP000014760">
    <property type="component" value="Unassembled WGS sequence"/>
</dbReference>
<name>R7UPK5_CAPTE</name>
<proteinExistence type="predicted"/>
<evidence type="ECO:0000313" key="2">
    <source>
        <dbReference type="EnsemblMetazoa" id="CapteP185421"/>
    </source>
</evidence>
<keyword evidence="3" id="KW-1185">Reference proteome</keyword>
<dbReference type="HOGENOM" id="CLU_1311159_0_0_1"/>
<reference evidence="1 3" key="2">
    <citation type="journal article" date="2013" name="Nature">
        <title>Insights into bilaterian evolution from three spiralian genomes.</title>
        <authorList>
            <person name="Simakov O."/>
            <person name="Marletaz F."/>
            <person name="Cho S.J."/>
            <person name="Edsinger-Gonzales E."/>
            <person name="Havlak P."/>
            <person name="Hellsten U."/>
            <person name="Kuo D.H."/>
            <person name="Larsson T."/>
            <person name="Lv J."/>
            <person name="Arendt D."/>
            <person name="Savage R."/>
            <person name="Osoegawa K."/>
            <person name="de Jong P."/>
            <person name="Grimwood J."/>
            <person name="Chapman J.A."/>
            <person name="Shapiro H."/>
            <person name="Aerts A."/>
            <person name="Otillar R.P."/>
            <person name="Terry A.Y."/>
            <person name="Boore J.L."/>
            <person name="Grigoriev I.V."/>
            <person name="Lindberg D.R."/>
            <person name="Seaver E.C."/>
            <person name="Weisblat D.A."/>
            <person name="Putnam N.H."/>
            <person name="Rokhsar D.S."/>
        </authorList>
    </citation>
    <scope>NUCLEOTIDE SEQUENCE</scope>
    <source>
        <strain evidence="1 3">I ESC-2004</strain>
    </source>
</reference>
<evidence type="ECO:0000313" key="1">
    <source>
        <dbReference type="EMBL" id="ELU08095.1"/>
    </source>
</evidence>
<dbReference type="EMBL" id="AMQN01006847">
    <property type="status" value="NOT_ANNOTATED_CDS"/>
    <property type="molecule type" value="Genomic_DNA"/>
</dbReference>